<evidence type="ECO:0000313" key="1">
    <source>
        <dbReference type="EMBL" id="GAU14687.1"/>
    </source>
</evidence>
<evidence type="ECO:0000313" key="2">
    <source>
        <dbReference type="Proteomes" id="UP000242715"/>
    </source>
</evidence>
<protein>
    <submittedName>
        <fullName evidence="1">Uncharacterized protein</fullName>
    </submittedName>
</protein>
<dbReference type="OrthoDB" id="1671024at2759"/>
<dbReference type="AlphaFoldDB" id="A0A2Z6MK28"/>
<name>A0A2Z6MK28_TRISU</name>
<accession>A0A2Z6MK28</accession>
<dbReference type="EMBL" id="DF973146">
    <property type="protein sequence ID" value="GAU14687.1"/>
    <property type="molecule type" value="Genomic_DNA"/>
</dbReference>
<dbReference type="Proteomes" id="UP000242715">
    <property type="component" value="Unassembled WGS sequence"/>
</dbReference>
<gene>
    <name evidence="1" type="ORF">TSUD_203360</name>
</gene>
<organism evidence="1 2">
    <name type="scientific">Trifolium subterraneum</name>
    <name type="common">Subterranean clover</name>
    <dbReference type="NCBI Taxonomy" id="3900"/>
    <lineage>
        <taxon>Eukaryota</taxon>
        <taxon>Viridiplantae</taxon>
        <taxon>Streptophyta</taxon>
        <taxon>Embryophyta</taxon>
        <taxon>Tracheophyta</taxon>
        <taxon>Spermatophyta</taxon>
        <taxon>Magnoliopsida</taxon>
        <taxon>eudicotyledons</taxon>
        <taxon>Gunneridae</taxon>
        <taxon>Pentapetalae</taxon>
        <taxon>rosids</taxon>
        <taxon>fabids</taxon>
        <taxon>Fabales</taxon>
        <taxon>Fabaceae</taxon>
        <taxon>Papilionoideae</taxon>
        <taxon>50 kb inversion clade</taxon>
        <taxon>NPAAA clade</taxon>
        <taxon>Hologalegina</taxon>
        <taxon>IRL clade</taxon>
        <taxon>Trifolieae</taxon>
        <taxon>Trifolium</taxon>
    </lineage>
</organism>
<reference evidence="2" key="1">
    <citation type="journal article" date="2017" name="Front. Plant Sci.">
        <title>Climate Clever Clovers: New Paradigm to Reduce the Environmental Footprint of Ruminants by Breeding Low Methanogenic Forages Utilizing Haplotype Variation.</title>
        <authorList>
            <person name="Kaur P."/>
            <person name="Appels R."/>
            <person name="Bayer P.E."/>
            <person name="Keeble-Gagnere G."/>
            <person name="Wang J."/>
            <person name="Hirakawa H."/>
            <person name="Shirasawa K."/>
            <person name="Vercoe P."/>
            <person name="Stefanova K."/>
            <person name="Durmic Z."/>
            <person name="Nichols P."/>
            <person name="Revell C."/>
            <person name="Isobe S.N."/>
            <person name="Edwards D."/>
            <person name="Erskine W."/>
        </authorList>
    </citation>
    <scope>NUCLEOTIDE SEQUENCE [LARGE SCALE GENOMIC DNA]</scope>
    <source>
        <strain evidence="2">cv. Daliak</strain>
    </source>
</reference>
<proteinExistence type="predicted"/>
<sequence length="198" mass="22970">MGANLCTMSGISLKDCIKPKQNRTRCAKTFKRKKIEKKILPIGTKFSLEEEDWILSSSSSEMKQSKKRVHPCSTRFRAELPKDSLCLKERFKSRFGETDEGLTSDCSLVTRSFCEKSKKNSVRFKLPHTVIFYKPEEPYREEEENEEALLRRYYSSEEDSFSSPKCRELYSFETAEEPILRLAVDVLPHVFVSSKVSN</sequence>
<keyword evidence="2" id="KW-1185">Reference proteome</keyword>